<keyword evidence="3" id="KW-1185">Reference proteome</keyword>
<evidence type="ECO:0000256" key="1">
    <source>
        <dbReference type="SAM" id="Coils"/>
    </source>
</evidence>
<evidence type="ECO:0000313" key="2">
    <source>
        <dbReference type="EMBL" id="CAB1459046.1"/>
    </source>
</evidence>
<protein>
    <submittedName>
        <fullName evidence="2">Uncharacterized protein</fullName>
    </submittedName>
</protein>
<comment type="caution">
    <text evidence="2">The sequence shown here is derived from an EMBL/GenBank/DDBJ whole genome shotgun (WGS) entry which is preliminary data.</text>
</comment>
<proteinExistence type="predicted"/>
<keyword evidence="1" id="KW-0175">Coiled coil</keyword>
<reference evidence="2" key="1">
    <citation type="submission" date="2020-03" db="EMBL/GenBank/DDBJ databases">
        <authorList>
            <person name="Weist P."/>
        </authorList>
    </citation>
    <scope>NUCLEOTIDE SEQUENCE</scope>
</reference>
<name>A0A9N7ZCK6_PLEPL</name>
<gene>
    <name evidence="2" type="ORF">PLEPLA_LOCUS46882</name>
</gene>
<accession>A0A9N7ZCK6</accession>
<dbReference type="AlphaFoldDB" id="A0A9N7ZCK6"/>
<evidence type="ECO:0000313" key="3">
    <source>
        <dbReference type="Proteomes" id="UP001153269"/>
    </source>
</evidence>
<organism evidence="2 3">
    <name type="scientific">Pleuronectes platessa</name>
    <name type="common">European plaice</name>
    <dbReference type="NCBI Taxonomy" id="8262"/>
    <lineage>
        <taxon>Eukaryota</taxon>
        <taxon>Metazoa</taxon>
        <taxon>Chordata</taxon>
        <taxon>Craniata</taxon>
        <taxon>Vertebrata</taxon>
        <taxon>Euteleostomi</taxon>
        <taxon>Actinopterygii</taxon>
        <taxon>Neopterygii</taxon>
        <taxon>Teleostei</taxon>
        <taxon>Neoteleostei</taxon>
        <taxon>Acanthomorphata</taxon>
        <taxon>Carangaria</taxon>
        <taxon>Pleuronectiformes</taxon>
        <taxon>Pleuronectoidei</taxon>
        <taxon>Pleuronectidae</taxon>
        <taxon>Pleuronectes</taxon>
    </lineage>
</organism>
<dbReference type="Proteomes" id="UP001153269">
    <property type="component" value="Unassembled WGS sequence"/>
</dbReference>
<sequence length="142" mass="16223">MVKPNTPAHPLRSASANWPSLRERIENRMDENTLNKKPKKKVEQIIQDTDEVITSITNEDMELTDTNLPLKEKEKKLLDEIDTLKSSLVKARNDFDSQLNAAKGEQGGLETEIKEIKQSLTEREKEVKSLNARLLLQQAETQ</sequence>
<dbReference type="EMBL" id="CADEAL010004414">
    <property type="protein sequence ID" value="CAB1459046.1"/>
    <property type="molecule type" value="Genomic_DNA"/>
</dbReference>
<feature type="coiled-coil region" evidence="1">
    <location>
        <begin position="74"/>
        <end position="133"/>
    </location>
</feature>